<dbReference type="EMBL" id="VSIV01000099">
    <property type="protein sequence ID" value="TYB33828.1"/>
    <property type="molecule type" value="Genomic_DNA"/>
</dbReference>
<name>A0A5D0MQU9_FLESI</name>
<dbReference type="GO" id="GO:0016787">
    <property type="term" value="F:hydrolase activity"/>
    <property type="evidence" value="ECO:0007669"/>
    <property type="project" value="UniProtKB-KW"/>
</dbReference>
<gene>
    <name evidence="8" type="ORF">FXF49_04370</name>
</gene>
<evidence type="ECO:0000256" key="4">
    <source>
        <dbReference type="ARBA" id="ARBA00022759"/>
    </source>
</evidence>
<keyword evidence="7" id="KW-0346">Stress response</keyword>
<keyword evidence="6" id="KW-0694">RNA-binding</keyword>
<keyword evidence="2" id="KW-1277">Toxin-antitoxin system</keyword>
<organism evidence="8 9">
    <name type="scientific">Flexistipes sinusarabici</name>
    <dbReference type="NCBI Taxonomy" id="2352"/>
    <lineage>
        <taxon>Bacteria</taxon>
        <taxon>Pseudomonadati</taxon>
        <taxon>Deferribacterota</taxon>
        <taxon>Deferribacteres</taxon>
        <taxon>Deferribacterales</taxon>
        <taxon>Flexistipitaceae</taxon>
        <taxon>Flexistipes</taxon>
    </lineage>
</organism>
<dbReference type="InterPro" id="IPR012933">
    <property type="entry name" value="HicA_mRNA_interferase"/>
</dbReference>
<dbReference type="GO" id="GO:0003729">
    <property type="term" value="F:mRNA binding"/>
    <property type="evidence" value="ECO:0007669"/>
    <property type="project" value="InterPro"/>
</dbReference>
<dbReference type="SUPFAM" id="SSF54786">
    <property type="entry name" value="YcfA/nrd intein domain"/>
    <property type="match status" value="1"/>
</dbReference>
<keyword evidence="3" id="KW-0540">Nuclease</keyword>
<dbReference type="Gene3D" id="3.30.920.30">
    <property type="entry name" value="Hypothetical protein"/>
    <property type="match status" value="1"/>
</dbReference>
<reference evidence="8 9" key="1">
    <citation type="submission" date="2019-08" db="EMBL/GenBank/DDBJ databases">
        <title>Genomic characterization of a novel candidate phylum (ARYD3) from a high temperature, high salinity tertiary oil reservoir in north central Oklahoma, USA.</title>
        <authorList>
            <person name="Youssef N.H."/>
            <person name="Yadav A."/>
            <person name="Elshahed M.S."/>
        </authorList>
    </citation>
    <scope>NUCLEOTIDE SEQUENCE [LARGE SCALE GENOMIC DNA]</scope>
    <source>
        <strain evidence="8">ARYD1</strain>
    </source>
</reference>
<dbReference type="InterPro" id="IPR038570">
    <property type="entry name" value="HicA_sf"/>
</dbReference>
<protein>
    <submittedName>
        <fullName evidence="8">Type II toxin-antitoxin system HicA family toxin</fullName>
    </submittedName>
</protein>
<dbReference type="AlphaFoldDB" id="A0A5D0MQU9"/>
<accession>A0A5D0MQU9</accession>
<evidence type="ECO:0000256" key="6">
    <source>
        <dbReference type="ARBA" id="ARBA00022884"/>
    </source>
</evidence>
<dbReference type="Pfam" id="PF07927">
    <property type="entry name" value="HicA_toxin"/>
    <property type="match status" value="1"/>
</dbReference>
<evidence type="ECO:0000256" key="5">
    <source>
        <dbReference type="ARBA" id="ARBA00022801"/>
    </source>
</evidence>
<evidence type="ECO:0000313" key="9">
    <source>
        <dbReference type="Proteomes" id="UP000323337"/>
    </source>
</evidence>
<keyword evidence="5" id="KW-0378">Hydrolase</keyword>
<dbReference type="Proteomes" id="UP000323337">
    <property type="component" value="Unassembled WGS sequence"/>
</dbReference>
<keyword evidence="4" id="KW-0255">Endonuclease</keyword>
<sequence>MLRKNVNASDLIKFLQQYGYREVRQTGSHIRLVSEYKQHKHKITIPNHKPIKIGTLNSIVNNVAEYVGKEKHAIINELNESL</sequence>
<evidence type="ECO:0000256" key="2">
    <source>
        <dbReference type="ARBA" id="ARBA00022649"/>
    </source>
</evidence>
<evidence type="ECO:0000256" key="1">
    <source>
        <dbReference type="ARBA" id="ARBA00006620"/>
    </source>
</evidence>
<dbReference type="GO" id="GO:0004519">
    <property type="term" value="F:endonuclease activity"/>
    <property type="evidence" value="ECO:0007669"/>
    <property type="project" value="UniProtKB-KW"/>
</dbReference>
<evidence type="ECO:0000256" key="3">
    <source>
        <dbReference type="ARBA" id="ARBA00022722"/>
    </source>
</evidence>
<evidence type="ECO:0000313" key="8">
    <source>
        <dbReference type="EMBL" id="TYB33828.1"/>
    </source>
</evidence>
<proteinExistence type="inferred from homology"/>
<comment type="similarity">
    <text evidence="1">Belongs to the HicA mRNA interferase family.</text>
</comment>
<evidence type="ECO:0000256" key="7">
    <source>
        <dbReference type="ARBA" id="ARBA00023016"/>
    </source>
</evidence>
<dbReference type="RefSeq" id="WP_369693748.1">
    <property type="nucleotide sequence ID" value="NZ_VSIV01000099.1"/>
</dbReference>
<comment type="caution">
    <text evidence="8">The sequence shown here is derived from an EMBL/GenBank/DDBJ whole genome shotgun (WGS) entry which is preliminary data.</text>
</comment>